<sequence>MQRLTAADDGKHWSAMANELTTETRRTGNLIDFDPDTPHVHVTLERSTDGISVTVPWSGEDSPYPAWFGTDGSWRRTKSEGRAPRSVPKRLLFQDSHGSVMLIGCWARGFHSTIDGPGSGTVWSRAAILGVDADVDFDRPHGLQTEISGLRDWLKVTSWSEETDWEENGLVARIHSLRAPMIEIGTFNGISFEFRQSWQIVPDDGRDRIVLLDLVRACSRGTEPVLWEEHLELHRAVRDLLVLSRWRNESCVAVRAHREDDPLRTLDGKERGGQWRDVIVPDDDREPPPIGYRSHLIEYQDLGPAGIARWIDLRNEFARALDPVITGIDLDATANTLLAHTGPGIEALGYLLMLRDGAAPRRAARAILRERLERVLADIDETVPFDGATWVSKTVETYNGLKHANRQAPYEVDVANAWRECVLAVRAWVALELGVPAEQVTARLKNDPHRHPYRRRT</sequence>
<comment type="caution">
    <text evidence="3">The sequence shown here is derived from an EMBL/GenBank/DDBJ whole genome shotgun (WGS) entry which is preliminary data.</text>
</comment>
<feature type="domain" description="ApeA N-terminal" evidence="2">
    <location>
        <begin position="91"/>
        <end position="262"/>
    </location>
</feature>
<dbReference type="InterPro" id="IPR041229">
    <property type="entry name" value="HEPN_Apea"/>
</dbReference>
<dbReference type="Pfam" id="PF18862">
    <property type="entry name" value="ApeA_NTD1"/>
    <property type="match status" value="1"/>
</dbReference>
<evidence type="ECO:0000259" key="1">
    <source>
        <dbReference type="Pfam" id="PF18739"/>
    </source>
</evidence>
<evidence type="ECO:0000313" key="4">
    <source>
        <dbReference type="Proteomes" id="UP001596072"/>
    </source>
</evidence>
<keyword evidence="4" id="KW-1185">Reference proteome</keyword>
<dbReference type="Pfam" id="PF18739">
    <property type="entry name" value="HEPN_Apea"/>
    <property type="match status" value="1"/>
</dbReference>
<protein>
    <submittedName>
        <fullName evidence="3">HEPN domain-containing protein</fullName>
    </submittedName>
</protein>
<name>A0ABW0ZKA0_9ACTN</name>
<gene>
    <name evidence="3" type="ORF">ACFPQB_16110</name>
</gene>
<accession>A0ABW0ZKA0</accession>
<feature type="domain" description="Apea-like HEPN" evidence="1">
    <location>
        <begin position="366"/>
        <end position="439"/>
    </location>
</feature>
<proteinExistence type="predicted"/>
<dbReference type="EMBL" id="JBHSNS010000008">
    <property type="protein sequence ID" value="MFC5730447.1"/>
    <property type="molecule type" value="Genomic_DNA"/>
</dbReference>
<organism evidence="3 4">
    <name type="scientific">Nocardioides vastitatis</name>
    <dbReference type="NCBI Taxonomy" id="2568655"/>
    <lineage>
        <taxon>Bacteria</taxon>
        <taxon>Bacillati</taxon>
        <taxon>Actinomycetota</taxon>
        <taxon>Actinomycetes</taxon>
        <taxon>Propionibacteriales</taxon>
        <taxon>Nocardioidaceae</taxon>
        <taxon>Nocardioides</taxon>
    </lineage>
</organism>
<dbReference type="Proteomes" id="UP001596072">
    <property type="component" value="Unassembled WGS sequence"/>
</dbReference>
<reference evidence="4" key="1">
    <citation type="journal article" date="2019" name="Int. J. Syst. Evol. Microbiol.">
        <title>The Global Catalogue of Microorganisms (GCM) 10K type strain sequencing project: providing services to taxonomists for standard genome sequencing and annotation.</title>
        <authorList>
            <consortium name="The Broad Institute Genomics Platform"/>
            <consortium name="The Broad Institute Genome Sequencing Center for Infectious Disease"/>
            <person name="Wu L."/>
            <person name="Ma J."/>
        </authorList>
    </citation>
    <scope>NUCLEOTIDE SEQUENCE [LARGE SCALE GENOMIC DNA]</scope>
    <source>
        <strain evidence="4">YIM 94188</strain>
    </source>
</reference>
<dbReference type="InterPro" id="IPR041223">
    <property type="entry name" value="ApeA_NTD"/>
</dbReference>
<evidence type="ECO:0000313" key="3">
    <source>
        <dbReference type="EMBL" id="MFC5730447.1"/>
    </source>
</evidence>
<evidence type="ECO:0000259" key="2">
    <source>
        <dbReference type="Pfam" id="PF18862"/>
    </source>
</evidence>